<dbReference type="RefSeq" id="XP_013388382.1">
    <property type="nucleotide sequence ID" value="XM_013532928.1"/>
</dbReference>
<dbReference type="GO" id="GO:1904262">
    <property type="term" value="P:negative regulation of TORC1 signaling"/>
    <property type="evidence" value="ECO:0007669"/>
    <property type="project" value="TreeGrafter"/>
</dbReference>
<dbReference type="Pfam" id="PF06218">
    <property type="entry name" value="NPR2"/>
    <property type="match status" value="2"/>
</dbReference>
<dbReference type="OMA" id="IVMHKPD"/>
<dbReference type="GeneID" id="106157308"/>
<dbReference type="GO" id="GO:0005096">
    <property type="term" value="F:GTPase activator activity"/>
    <property type="evidence" value="ECO:0007669"/>
    <property type="project" value="TreeGrafter"/>
</dbReference>
<organism evidence="2 3">
    <name type="scientific">Lingula anatina</name>
    <name type="common">Brachiopod</name>
    <name type="synonym">Lingula unguis</name>
    <dbReference type="NCBI Taxonomy" id="7574"/>
    <lineage>
        <taxon>Eukaryota</taxon>
        <taxon>Metazoa</taxon>
        <taxon>Spiralia</taxon>
        <taxon>Lophotrochozoa</taxon>
        <taxon>Brachiopoda</taxon>
        <taxon>Linguliformea</taxon>
        <taxon>Lingulata</taxon>
        <taxon>Lingulida</taxon>
        <taxon>Linguloidea</taxon>
        <taxon>Lingulidae</taxon>
        <taxon>Lingula</taxon>
    </lineage>
</organism>
<dbReference type="OrthoDB" id="338854at2759"/>
<evidence type="ECO:0000313" key="3">
    <source>
        <dbReference type="RefSeq" id="XP_013388382.1"/>
    </source>
</evidence>
<dbReference type="KEGG" id="lak:106157308"/>
<dbReference type="PANTHER" id="PTHR12991:SF10">
    <property type="entry name" value="GATOR COMPLEX PROTEIN NPRL2"/>
    <property type="match status" value="1"/>
</dbReference>
<dbReference type="InterPro" id="IPR009348">
    <property type="entry name" value="NPR2-like"/>
</dbReference>
<evidence type="ECO:0000313" key="2">
    <source>
        <dbReference type="Proteomes" id="UP000085678"/>
    </source>
</evidence>
<dbReference type="PANTHER" id="PTHR12991">
    <property type="entry name" value="NITROGEN PERMEASE REGULATOR 2/TUMOR SUPPRESSOR CANDIDATE 4"/>
    <property type="match status" value="1"/>
</dbReference>
<name>A0A1S3HQR9_LINAN</name>
<dbReference type="GO" id="GO:0010508">
    <property type="term" value="P:positive regulation of autophagy"/>
    <property type="evidence" value="ECO:0007669"/>
    <property type="project" value="TreeGrafter"/>
</dbReference>
<dbReference type="GO" id="GO:0034198">
    <property type="term" value="P:cellular response to amino acid starvation"/>
    <property type="evidence" value="ECO:0007669"/>
    <property type="project" value="TreeGrafter"/>
</dbReference>
<sequence>MERVPPIKCIFFSEFHTTAGPIITYQVPEDYLSKEAFDTVHVYIITKPQLQNRLITINALGHKIMGCPVCIENPKYPRNMLIFNLCLVIDATASTAPFEIIVKKLAGYLTNLELENEFLSNEEQKSTLPNIMSRILSELNMSGTCNIPINKSNTIHLKLVLPHEDALEVADHDVPIFLSSKNNFQRNQWDLTTQQIIPYIDGFNHVARISVETDVEINLVKGCVQNLLHFNIIAIISIFQYSNVYTVTPEINRLAEDKQMQESCIKYVAKSGRHRPSFHNVFMLYCGLTPGTTVRDLCTRFNPHTLKIDERKLIQFGMMKKLIRRLHKYPLKLPNESGSNKTKHLYKWFTGRHHYDDICCKTGLSYQELDDRVESDPSVVTCWK</sequence>
<gene>
    <name evidence="3" type="primary">LOC106157308</name>
</gene>
<dbReference type="FunCoup" id="A0A1S3HQR9">
    <property type="interactions" value="894"/>
</dbReference>
<dbReference type="Proteomes" id="UP000085678">
    <property type="component" value="Unplaced"/>
</dbReference>
<accession>A0A1S3HQR9</accession>
<comment type="similarity">
    <text evidence="1">Belongs to the NPR2 family.</text>
</comment>
<reference evidence="3" key="1">
    <citation type="submission" date="2025-08" db="UniProtKB">
        <authorList>
            <consortium name="RefSeq"/>
        </authorList>
    </citation>
    <scope>IDENTIFICATION</scope>
    <source>
        <tissue evidence="3">Gonads</tissue>
    </source>
</reference>
<dbReference type="InParanoid" id="A0A1S3HQR9"/>
<dbReference type="GO" id="GO:0005774">
    <property type="term" value="C:vacuolar membrane"/>
    <property type="evidence" value="ECO:0007669"/>
    <property type="project" value="TreeGrafter"/>
</dbReference>
<keyword evidence="2" id="KW-1185">Reference proteome</keyword>
<proteinExistence type="inferred from homology"/>
<protein>
    <submittedName>
        <fullName evidence="3">GATOR complex protein NPRL2</fullName>
    </submittedName>
</protein>
<evidence type="ECO:0000256" key="1">
    <source>
        <dbReference type="ARBA" id="ARBA00008433"/>
    </source>
</evidence>
<dbReference type="GO" id="GO:1990130">
    <property type="term" value="C:GATOR1 complex"/>
    <property type="evidence" value="ECO:0007669"/>
    <property type="project" value="TreeGrafter"/>
</dbReference>
<dbReference type="STRING" id="7574.A0A1S3HQR9"/>
<dbReference type="AlphaFoldDB" id="A0A1S3HQR9"/>